<dbReference type="AlphaFoldDB" id="A0A2Z6B308"/>
<evidence type="ECO:0000313" key="4">
    <source>
        <dbReference type="EMBL" id="BBD09828.1"/>
    </source>
</evidence>
<dbReference type="GO" id="GO:0016787">
    <property type="term" value="F:hydrolase activity"/>
    <property type="evidence" value="ECO:0007669"/>
    <property type="project" value="UniProtKB-KW"/>
</dbReference>
<name>A0A2Z6B308_9BACT</name>
<dbReference type="InterPro" id="IPR000387">
    <property type="entry name" value="Tyr_Pase_dom"/>
</dbReference>
<dbReference type="EMBL" id="AP017378">
    <property type="protein sequence ID" value="BBD09828.1"/>
    <property type="molecule type" value="Genomic_DNA"/>
</dbReference>
<keyword evidence="5" id="KW-1185">Reference proteome</keyword>
<evidence type="ECO:0000259" key="2">
    <source>
        <dbReference type="PROSITE" id="PS50054"/>
    </source>
</evidence>
<proteinExistence type="predicted"/>
<reference evidence="4 5" key="1">
    <citation type="journal article" date="2018" name="Sci. Adv.">
        <title>Multi-heme cytochromes provide a pathway for survival in energy-limited environments.</title>
        <authorList>
            <person name="Deng X."/>
            <person name="Dohmae N."/>
            <person name="Nealson K.H."/>
            <person name="Hashimoto K."/>
            <person name="Okamoto A."/>
        </authorList>
    </citation>
    <scope>NUCLEOTIDE SEQUENCE [LARGE SCALE GENOMIC DNA]</scope>
    <source>
        <strain evidence="4 5">IS5</strain>
    </source>
</reference>
<dbReference type="CDD" id="cd14498">
    <property type="entry name" value="DSP"/>
    <property type="match status" value="1"/>
</dbReference>
<dbReference type="SMART" id="SM00195">
    <property type="entry name" value="DSPc"/>
    <property type="match status" value="1"/>
</dbReference>
<keyword evidence="1" id="KW-0378">Hydrolase</keyword>
<dbReference type="PROSITE" id="PS50054">
    <property type="entry name" value="TYR_PHOSPHATASE_DUAL"/>
    <property type="match status" value="1"/>
</dbReference>
<dbReference type="InterPro" id="IPR029021">
    <property type="entry name" value="Prot-tyrosine_phosphatase-like"/>
</dbReference>
<dbReference type="PANTHER" id="PTHR23339">
    <property type="entry name" value="TYROSINE SPECIFIC PROTEIN PHOSPHATASE AND DUAL SPECIFICITY PROTEIN PHOSPHATASE"/>
    <property type="match status" value="1"/>
</dbReference>
<dbReference type="KEGG" id="dfl:DFE_3102"/>
<organism evidence="4 5">
    <name type="scientific">Desulfovibrio ferrophilus</name>
    <dbReference type="NCBI Taxonomy" id="241368"/>
    <lineage>
        <taxon>Bacteria</taxon>
        <taxon>Pseudomonadati</taxon>
        <taxon>Thermodesulfobacteriota</taxon>
        <taxon>Desulfovibrionia</taxon>
        <taxon>Desulfovibrionales</taxon>
        <taxon>Desulfovibrionaceae</taxon>
        <taxon>Desulfovibrio</taxon>
    </lineage>
</organism>
<dbReference type="FunFam" id="3.90.190.10:FF:000157">
    <property type="entry name" value="Protein-tyrosine phosphatase"/>
    <property type="match status" value="1"/>
</dbReference>
<gene>
    <name evidence="4" type="ORF">DFE_3102</name>
</gene>
<dbReference type="OrthoDB" id="9806482at2"/>
<protein>
    <submittedName>
        <fullName evidence="4">Dual specificity protein phosphatase</fullName>
    </submittedName>
</protein>
<evidence type="ECO:0000256" key="1">
    <source>
        <dbReference type="ARBA" id="ARBA00022801"/>
    </source>
</evidence>
<dbReference type="Gene3D" id="3.90.190.10">
    <property type="entry name" value="Protein tyrosine phosphatase superfamily"/>
    <property type="match status" value="1"/>
</dbReference>
<evidence type="ECO:0000259" key="3">
    <source>
        <dbReference type="PROSITE" id="PS50056"/>
    </source>
</evidence>
<dbReference type="SUPFAM" id="SSF52799">
    <property type="entry name" value="(Phosphotyrosine protein) phosphatases II"/>
    <property type="match status" value="1"/>
</dbReference>
<dbReference type="Pfam" id="PF22785">
    <property type="entry name" value="Tc-R-P"/>
    <property type="match status" value="1"/>
</dbReference>
<dbReference type="InterPro" id="IPR016130">
    <property type="entry name" value="Tyr_Pase_AS"/>
</dbReference>
<dbReference type="PROSITE" id="PS50056">
    <property type="entry name" value="TYR_PHOSPHATASE_2"/>
    <property type="match status" value="1"/>
</dbReference>
<feature type="domain" description="Tyrosine specific protein phosphatases" evidence="3">
    <location>
        <begin position="74"/>
        <end position="130"/>
    </location>
</feature>
<accession>A0A2Z6B308</accession>
<sequence>MAKGKAYIPDWVTDQIAVGGAPMSYPALDALRAEGLDCILNLCAEFCDLKDYEEQSGFEVYYFPIPDEETPDLAELEKALEWMDEAIYLGKKVLIHCRHGIGRTGTVLNAYLLRKGLGHKLAGRKLKPLRAKPQNFAQWRFVRRYGKQEGRLTVREPSLEAKHLVDLYPFFADYERTVEDVDVLLQGACSGPCEHCGQDHDRCCFELVTLCFAEAVYIAHTINMVLDSAKRLEVIERGAAASKRIRQLGYTPENPDSLTASLWHGYSESRIRCPLSHEGQCLIYDSRPLNCRMSDLDSEQARHLAVTKFLPKTLRAISANLFFAYTSKFPDGRPPIFTLPDVVSGKFVQTFFHHLLRLS</sequence>
<dbReference type="InterPro" id="IPR020422">
    <property type="entry name" value="TYR_PHOSPHATASE_DUAL_dom"/>
</dbReference>
<feature type="domain" description="Tyrosine-protein phosphatase" evidence="2">
    <location>
        <begin position="8"/>
        <end position="151"/>
    </location>
</feature>
<dbReference type="PROSITE" id="PS00383">
    <property type="entry name" value="TYR_PHOSPHATASE_1"/>
    <property type="match status" value="1"/>
</dbReference>
<dbReference type="InterPro" id="IPR050561">
    <property type="entry name" value="PTP"/>
</dbReference>
<evidence type="ECO:0000313" key="5">
    <source>
        <dbReference type="Proteomes" id="UP000269883"/>
    </source>
</evidence>
<dbReference type="Proteomes" id="UP000269883">
    <property type="component" value="Chromosome"/>
</dbReference>
<dbReference type="RefSeq" id="WP_126380838.1">
    <property type="nucleotide sequence ID" value="NZ_AP017378.1"/>
</dbReference>